<dbReference type="PANTHER" id="PTHR31179:SF7">
    <property type="entry name" value="FYVE-TYPE DOMAIN-CONTAINING PROTEIN"/>
    <property type="match status" value="1"/>
</dbReference>
<evidence type="ECO:0000256" key="2">
    <source>
        <dbReference type="ARBA" id="ARBA00022771"/>
    </source>
</evidence>
<reference evidence="8 9" key="2">
    <citation type="journal article" date="2019" name="G3 (Bethesda)">
        <title>Hybrid Assembly of the Genome of the Entomopathogenic Nematode Steinernema carpocapsae Identifies the X-Chromosome.</title>
        <authorList>
            <person name="Serra L."/>
            <person name="Macchietto M."/>
            <person name="Macias-Munoz A."/>
            <person name="McGill C.J."/>
            <person name="Rodriguez I.M."/>
            <person name="Rodriguez B."/>
            <person name="Murad R."/>
            <person name="Mortazavi A."/>
        </authorList>
    </citation>
    <scope>NUCLEOTIDE SEQUENCE [LARGE SCALE GENOMIC DNA]</scope>
    <source>
        <strain evidence="8 9">ALL</strain>
    </source>
</reference>
<dbReference type="FunFam" id="1.20.5.730:FF:000005">
    <property type="entry name" value="RABaptiN (Rab effector)"/>
    <property type="match status" value="1"/>
</dbReference>
<sequence>MDASSSENAMAPEIAAHEDSVLNESNEANDASPTESRASSAAHSPTSGAKPSCETCPNCEAAVAKLRESEANLKEQLAAAQSLSDRYQTELSGERLYRNELETKMRSLSSETETSIRNATVGHEIILERFAKLKMDQETYRLEHTRAMEYERKTQRKLQSDIKALSLRYHKLLGANRQSAAEMQSQTIELPQDIDQLQYLCLQLREELIETRAAKEHQVNELQDEIVLIKEQMREDKKDRKAMENALLTRANEAQKELGIARSQLSTMGDVNQRAEEMDRQTGELRAMITDLETQVKTLQAGRTELEKTVTALRMRNSTLQGELDTSEAVQKDFVKLSQSLQIQLEKIRAAEQEVRWQFDEDIFSCNGCETPFPHKQRGAKRHCCHCGKVFCAPCLSQTIPSGPQRRLAPVCKVCHTLLNRDSAPFFSHSSGN</sequence>
<feature type="domain" description="FYVE-type" evidence="7">
    <location>
        <begin position="360"/>
        <end position="420"/>
    </location>
</feature>
<evidence type="ECO:0000256" key="4">
    <source>
        <dbReference type="PROSITE-ProRule" id="PRU00091"/>
    </source>
</evidence>
<evidence type="ECO:0000313" key="8">
    <source>
        <dbReference type="EMBL" id="TKR77940.1"/>
    </source>
</evidence>
<dbReference type="OrthoDB" id="79940at2759"/>
<evidence type="ECO:0000256" key="1">
    <source>
        <dbReference type="ARBA" id="ARBA00022723"/>
    </source>
</evidence>
<evidence type="ECO:0000256" key="5">
    <source>
        <dbReference type="SAM" id="Coils"/>
    </source>
</evidence>
<dbReference type="GO" id="GO:0008270">
    <property type="term" value="F:zinc ion binding"/>
    <property type="evidence" value="ECO:0007669"/>
    <property type="project" value="UniProtKB-KW"/>
</dbReference>
<feature type="compositionally biased region" description="Polar residues" evidence="6">
    <location>
        <begin position="22"/>
        <end position="49"/>
    </location>
</feature>
<dbReference type="AlphaFoldDB" id="A0A4U5N6C5"/>
<feature type="coiled-coil region" evidence="5">
    <location>
        <begin position="59"/>
        <end position="90"/>
    </location>
</feature>
<dbReference type="STRING" id="34508.A0A4U5N6C5"/>
<dbReference type="SMART" id="SM00064">
    <property type="entry name" value="FYVE"/>
    <property type="match status" value="1"/>
</dbReference>
<dbReference type="SUPFAM" id="SSF57903">
    <property type="entry name" value="FYVE/PHD zinc finger"/>
    <property type="match status" value="1"/>
</dbReference>
<feature type="region of interest" description="Disordered" evidence="6">
    <location>
        <begin position="1"/>
        <end position="55"/>
    </location>
</feature>
<dbReference type="Gene3D" id="1.20.5.730">
    <property type="entry name" value="Single helix bin"/>
    <property type="match status" value="1"/>
</dbReference>
<keyword evidence="5" id="KW-0175">Coiled coil</keyword>
<evidence type="ECO:0000256" key="3">
    <source>
        <dbReference type="ARBA" id="ARBA00022833"/>
    </source>
</evidence>
<dbReference type="InterPro" id="IPR003914">
    <property type="entry name" value="Rabaptin"/>
</dbReference>
<keyword evidence="3" id="KW-0862">Zinc</keyword>
<comment type="caution">
    <text evidence="8">The sequence shown here is derived from an EMBL/GenBank/DDBJ whole genome shotgun (WGS) entry which is preliminary data.</text>
</comment>
<dbReference type="PANTHER" id="PTHR31179">
    <property type="entry name" value="RAB GTPASE-BINDING EFFECTOR PROTEIN"/>
    <property type="match status" value="1"/>
</dbReference>
<dbReference type="Pfam" id="PF09311">
    <property type="entry name" value="Rab5-bind"/>
    <property type="match status" value="1"/>
</dbReference>
<dbReference type="Proteomes" id="UP000298663">
    <property type="component" value="Unassembled WGS sequence"/>
</dbReference>
<proteinExistence type="predicted"/>
<accession>A0A4U5N6C5</accession>
<evidence type="ECO:0000313" key="9">
    <source>
        <dbReference type="Proteomes" id="UP000298663"/>
    </source>
</evidence>
<dbReference type="CDD" id="cd15739">
    <property type="entry name" value="FYVE_RABE_unchar"/>
    <property type="match status" value="1"/>
</dbReference>
<keyword evidence="1" id="KW-0479">Metal-binding</keyword>
<dbReference type="Pfam" id="PF01363">
    <property type="entry name" value="FYVE"/>
    <property type="match status" value="1"/>
</dbReference>
<protein>
    <recommendedName>
        <fullName evidence="7">FYVE-type domain-containing protein</fullName>
    </recommendedName>
</protein>
<keyword evidence="2 4" id="KW-0863">Zinc-finger</keyword>
<organism evidence="8 9">
    <name type="scientific">Steinernema carpocapsae</name>
    <name type="common">Entomopathogenic nematode</name>
    <dbReference type="NCBI Taxonomy" id="34508"/>
    <lineage>
        <taxon>Eukaryota</taxon>
        <taxon>Metazoa</taxon>
        <taxon>Ecdysozoa</taxon>
        <taxon>Nematoda</taxon>
        <taxon>Chromadorea</taxon>
        <taxon>Rhabditida</taxon>
        <taxon>Tylenchina</taxon>
        <taxon>Panagrolaimomorpha</taxon>
        <taxon>Strongyloidoidea</taxon>
        <taxon>Steinernematidae</taxon>
        <taxon>Steinernema</taxon>
    </lineage>
</organism>
<dbReference type="GO" id="GO:0006897">
    <property type="term" value="P:endocytosis"/>
    <property type="evidence" value="ECO:0007669"/>
    <property type="project" value="InterPro"/>
</dbReference>
<dbReference type="InterPro" id="IPR000306">
    <property type="entry name" value="Znf_FYVE"/>
</dbReference>
<dbReference type="EMBL" id="AZBU02000005">
    <property type="protein sequence ID" value="TKR77940.1"/>
    <property type="molecule type" value="Genomic_DNA"/>
</dbReference>
<keyword evidence="9" id="KW-1185">Reference proteome</keyword>
<evidence type="ECO:0000259" key="7">
    <source>
        <dbReference type="PROSITE" id="PS50178"/>
    </source>
</evidence>
<dbReference type="InterPro" id="IPR015390">
    <property type="entry name" value="Rabaptin_Rab5-bd_dom"/>
</dbReference>
<feature type="coiled-coil region" evidence="5">
    <location>
        <begin position="205"/>
        <end position="239"/>
    </location>
</feature>
<dbReference type="InterPro" id="IPR017455">
    <property type="entry name" value="Znf_FYVE-rel"/>
</dbReference>
<dbReference type="GO" id="GO:0005096">
    <property type="term" value="F:GTPase activator activity"/>
    <property type="evidence" value="ECO:0007669"/>
    <property type="project" value="InterPro"/>
</dbReference>
<dbReference type="Gene3D" id="3.30.40.10">
    <property type="entry name" value="Zinc/RING finger domain, C3HC4 (zinc finger)"/>
    <property type="match status" value="1"/>
</dbReference>
<dbReference type="InterPro" id="IPR011011">
    <property type="entry name" value="Znf_FYVE_PHD"/>
</dbReference>
<dbReference type="InterPro" id="IPR013083">
    <property type="entry name" value="Znf_RING/FYVE/PHD"/>
</dbReference>
<evidence type="ECO:0000256" key="6">
    <source>
        <dbReference type="SAM" id="MobiDB-lite"/>
    </source>
</evidence>
<dbReference type="PROSITE" id="PS50178">
    <property type="entry name" value="ZF_FYVE"/>
    <property type="match status" value="1"/>
</dbReference>
<gene>
    <name evidence="8" type="ORF">L596_018827</name>
</gene>
<dbReference type="SUPFAM" id="SSF103652">
    <property type="entry name" value="G protein-binding domain"/>
    <property type="match status" value="1"/>
</dbReference>
<name>A0A4U5N6C5_STECR</name>
<reference evidence="8 9" key="1">
    <citation type="journal article" date="2015" name="Genome Biol.">
        <title>Comparative genomics of Steinernema reveals deeply conserved gene regulatory networks.</title>
        <authorList>
            <person name="Dillman A.R."/>
            <person name="Macchietto M."/>
            <person name="Porter C.F."/>
            <person name="Rogers A."/>
            <person name="Williams B."/>
            <person name="Antoshechkin I."/>
            <person name="Lee M.M."/>
            <person name="Goodwin Z."/>
            <person name="Lu X."/>
            <person name="Lewis E.E."/>
            <person name="Goodrich-Blair H."/>
            <person name="Stock S.P."/>
            <person name="Adams B.J."/>
            <person name="Sternberg P.W."/>
            <person name="Mortazavi A."/>
        </authorList>
    </citation>
    <scope>NUCLEOTIDE SEQUENCE [LARGE SCALE GENOMIC DNA]</scope>
    <source>
        <strain evidence="8 9">ALL</strain>
    </source>
</reference>